<organism evidence="1">
    <name type="scientific">viral metagenome</name>
    <dbReference type="NCBI Taxonomy" id="1070528"/>
    <lineage>
        <taxon>unclassified sequences</taxon>
        <taxon>metagenomes</taxon>
        <taxon>organismal metagenomes</taxon>
    </lineage>
</organism>
<dbReference type="EMBL" id="MN739312">
    <property type="protein sequence ID" value="QHS98192.1"/>
    <property type="molecule type" value="Genomic_DNA"/>
</dbReference>
<proteinExistence type="predicted"/>
<evidence type="ECO:0000313" key="1">
    <source>
        <dbReference type="EMBL" id="QHS98192.1"/>
    </source>
</evidence>
<name>A0A6C0C1L8_9ZZZZ</name>
<sequence>MDNIFEATNTFPFDKLVLSSPISRSGGSYFIRFSINNKPVYIQPPKCLSRNGIVNTNKKFLIDLMFNSENGDFIQWLENLEDFCHNKIFQSREEWFEGDLELSDIENYFTSPIKLFKSGKYYLVRVDIPTALGKPQLTVYDEQEEEVEFDQITSENEVMTILEIQGIKCSPRSFQIMIEIKQMMKLEKKNLFSKCLFKSSSNLIESKDESLTASKEEIVIEEKNEHNNNEICDNENEKEKTSELVPTLENALIVADNREDMTTDEIEISNNLEEPIENNESVEENEEKISNEGELHNFSNGLEEIDLVPTEEEETFEISERKDVYYKMYKDARKKAKLAKELALASYLEARRIKNTYMLESIEDSDDSEEEVESLDN</sequence>
<dbReference type="InterPro" id="IPR036561">
    <property type="entry name" value="MAM33_sf"/>
</dbReference>
<dbReference type="SUPFAM" id="SSF54529">
    <property type="entry name" value="Mitochondrial glycoprotein MAM33-like"/>
    <property type="match status" value="1"/>
</dbReference>
<protein>
    <submittedName>
        <fullName evidence="1">Uncharacterized protein</fullName>
    </submittedName>
</protein>
<accession>A0A6C0C1L8</accession>
<reference evidence="1" key="1">
    <citation type="journal article" date="2020" name="Nature">
        <title>Giant virus diversity and host interactions through global metagenomics.</title>
        <authorList>
            <person name="Schulz F."/>
            <person name="Roux S."/>
            <person name="Paez-Espino D."/>
            <person name="Jungbluth S."/>
            <person name="Walsh D.A."/>
            <person name="Denef V.J."/>
            <person name="McMahon K.D."/>
            <person name="Konstantinidis K.T."/>
            <person name="Eloe-Fadrosh E.A."/>
            <person name="Kyrpides N.C."/>
            <person name="Woyke T."/>
        </authorList>
    </citation>
    <scope>NUCLEOTIDE SEQUENCE</scope>
    <source>
        <strain evidence="1">GVMAG-M-3300020182-84</strain>
    </source>
</reference>
<dbReference type="AlphaFoldDB" id="A0A6C0C1L8"/>